<evidence type="ECO:0000313" key="2">
    <source>
        <dbReference type="Proteomes" id="UP001241377"/>
    </source>
</evidence>
<dbReference type="Proteomes" id="UP001241377">
    <property type="component" value="Unassembled WGS sequence"/>
</dbReference>
<name>A0ACC2VTF6_9TREE</name>
<comment type="caution">
    <text evidence="1">The sequence shown here is derived from an EMBL/GenBank/DDBJ whole genome shotgun (WGS) entry which is preliminary data.</text>
</comment>
<gene>
    <name evidence="1" type="ORF">QFC19_005002</name>
</gene>
<reference evidence="1" key="1">
    <citation type="submission" date="2023-04" db="EMBL/GenBank/DDBJ databases">
        <title>Draft Genome sequencing of Naganishia species isolated from polar environments using Oxford Nanopore Technology.</title>
        <authorList>
            <person name="Leo P."/>
            <person name="Venkateswaran K."/>
        </authorList>
    </citation>
    <scope>NUCLEOTIDE SEQUENCE</scope>
    <source>
        <strain evidence="1">MNA-CCFEE 5261</strain>
    </source>
</reference>
<dbReference type="EMBL" id="JASBWR010000055">
    <property type="protein sequence ID" value="KAJ9101921.1"/>
    <property type="molecule type" value="Genomic_DNA"/>
</dbReference>
<organism evidence="1 2">
    <name type="scientific">Naganishia cerealis</name>
    <dbReference type="NCBI Taxonomy" id="610337"/>
    <lineage>
        <taxon>Eukaryota</taxon>
        <taxon>Fungi</taxon>
        <taxon>Dikarya</taxon>
        <taxon>Basidiomycota</taxon>
        <taxon>Agaricomycotina</taxon>
        <taxon>Tremellomycetes</taxon>
        <taxon>Filobasidiales</taxon>
        <taxon>Filobasidiaceae</taxon>
        <taxon>Naganishia</taxon>
    </lineage>
</organism>
<protein>
    <submittedName>
        <fullName evidence="1">Uncharacterized protein</fullName>
    </submittedName>
</protein>
<sequence>MPTSNGTIVPLVNTYLQSTCGLPACSDALVTNTTQQVLSACSTDLSNFGISNNTVQIIMHAYPTARKIVCLSTNSTQLSNSTTVGFNSTSNSTLCPIAFLDEVQSYLGVPLSTRYLTSLVLGGNATAYNAIKTVVNNRTLTQHFVCNDCVNAAVDIVLEDYPQLETTKFSLGNSSLASNLNSTSYTLGQFYQGLCGVPVGANVSLPASINETAFNVTVGTNKTSGAIGSGATPTKSSLTSSTGRVSSSIASILPVSGVSSAASAASTAVAARSVQEAKKRFVRWE</sequence>
<evidence type="ECO:0000313" key="1">
    <source>
        <dbReference type="EMBL" id="KAJ9101921.1"/>
    </source>
</evidence>
<accession>A0ACC2VTF6</accession>
<keyword evidence="2" id="KW-1185">Reference proteome</keyword>
<proteinExistence type="predicted"/>